<dbReference type="EMBL" id="FWXT01000004">
    <property type="protein sequence ID" value="SMD00721.1"/>
    <property type="molecule type" value="Genomic_DNA"/>
</dbReference>
<reference evidence="2" key="1">
    <citation type="submission" date="2017-04" db="EMBL/GenBank/DDBJ databases">
        <authorList>
            <person name="Varghese N."/>
            <person name="Submissions S."/>
        </authorList>
    </citation>
    <scope>NUCLEOTIDE SEQUENCE [LARGE SCALE GENOMIC DNA]</scope>
    <source>
        <strain evidence="2">DSM 12126</strain>
    </source>
</reference>
<evidence type="ECO:0008006" key="3">
    <source>
        <dbReference type="Google" id="ProtNLM"/>
    </source>
</evidence>
<gene>
    <name evidence="1" type="ORF">SAMN04488524_4049</name>
</gene>
<dbReference type="STRING" id="151894.SAMN04488524_4049"/>
<dbReference type="Pfam" id="PF14127">
    <property type="entry name" value="DUF4294"/>
    <property type="match status" value="1"/>
</dbReference>
<name>A0A1W2DTF9_9SPHI</name>
<sequence length="228" mass="26335">MGILDYEWNKNIKLALTLRRDKFMNFYRLFILSIVIISGASAKGQVGSVPVKMPVMGKNDTIRVASTNENGEMIPWIPLDEVVIYGFRIFKSPAERAAFNRLRYNVMKVMPYALYAKRRYEQLERDLAVTAEKKEQKKLVKQCDKEIKEMFNREIKELTITQGQILTKLIDRELGRTTYDIIKETKGGVTAFLYQSVARVVGHNLKSTYSPQEDRDIESIITSSGFYQ</sequence>
<dbReference type="AlphaFoldDB" id="A0A1W2DTF9"/>
<dbReference type="Proteomes" id="UP000192756">
    <property type="component" value="Unassembled WGS sequence"/>
</dbReference>
<proteinExistence type="predicted"/>
<accession>A0A1W2DTF9</accession>
<evidence type="ECO:0000313" key="2">
    <source>
        <dbReference type="Proteomes" id="UP000192756"/>
    </source>
</evidence>
<evidence type="ECO:0000313" key="1">
    <source>
        <dbReference type="EMBL" id="SMD00721.1"/>
    </source>
</evidence>
<dbReference type="InterPro" id="IPR025636">
    <property type="entry name" value="DUF4294"/>
</dbReference>
<keyword evidence="2" id="KW-1185">Reference proteome</keyword>
<organism evidence="1 2">
    <name type="scientific">Pedobacter africanus</name>
    <dbReference type="NCBI Taxonomy" id="151894"/>
    <lineage>
        <taxon>Bacteria</taxon>
        <taxon>Pseudomonadati</taxon>
        <taxon>Bacteroidota</taxon>
        <taxon>Sphingobacteriia</taxon>
        <taxon>Sphingobacteriales</taxon>
        <taxon>Sphingobacteriaceae</taxon>
        <taxon>Pedobacter</taxon>
    </lineage>
</organism>
<protein>
    <recommendedName>
        <fullName evidence="3">DUF4294 domain-containing protein</fullName>
    </recommendedName>
</protein>